<dbReference type="EMBL" id="MU006091">
    <property type="protein sequence ID" value="KAF2841347.1"/>
    <property type="molecule type" value="Genomic_DNA"/>
</dbReference>
<sequence>MSINKVRPQSSRRTSNNAFLKPRPAPLRPHCHRDEDEKERQAAMAHAQTTRPPHRRSRSWWNMLSQRRNPQPHPLEISHTPWTQTPPGQHLRSKLRELATRAAKRRSSVSAESNTSSACSSLIEITESRSKDDGYRAPNGPLNSHPVNVPLAPMTSAEVSAGLRETIPQNVLQEPCLHVGMPMWPRSGTLRRRVHSKSQQQGEFAGYKALNNLLQATSVLDTRCLCKGGTVILPCCCVDPNRGVIPGFSCADGEYPLDYSYDYSGTPWGFAAAIEHDRQLRAKNAITNERKEKEEVAKYWGSVYIDEEAVTEVVMWNEKKADLERLIKQLLEEKEKKRRKAEEDAEMASQAPTRPEGNNVRDGQIFDLGAEGMGELRDMIEGLQSQRASLVSSKGMISLDSTPSTSGRPYLNDVLHFDSFSGVQRDHFERRSLTDLSFESASSEPWTVRTSPDSIELTRRRFEREQGLAMSSPFTYSSYGDSTFESSESGFSNGIDSSSYYRSTNGRAALTGRPLLLEIKPVPISLPCTESLLTKRFHGQADGDVRLDLAP</sequence>
<feature type="compositionally biased region" description="Low complexity" evidence="1">
    <location>
        <begin position="108"/>
        <end position="121"/>
    </location>
</feature>
<feature type="compositionally biased region" description="Basic and acidic residues" evidence="1">
    <location>
        <begin position="126"/>
        <end position="135"/>
    </location>
</feature>
<gene>
    <name evidence="2" type="ORF">M501DRAFT_1014151</name>
</gene>
<feature type="compositionally biased region" description="Basic and acidic residues" evidence="1">
    <location>
        <begin position="32"/>
        <end position="41"/>
    </location>
</feature>
<feature type="region of interest" description="Disordered" evidence="1">
    <location>
        <begin position="1"/>
        <end position="150"/>
    </location>
</feature>
<name>A0A9P4VTW4_9PEZI</name>
<feature type="compositionally biased region" description="Polar residues" evidence="1">
    <location>
        <begin position="1"/>
        <end position="18"/>
    </location>
</feature>
<evidence type="ECO:0000313" key="2">
    <source>
        <dbReference type="EMBL" id="KAF2841347.1"/>
    </source>
</evidence>
<organism evidence="2 3">
    <name type="scientific">Patellaria atrata CBS 101060</name>
    <dbReference type="NCBI Taxonomy" id="1346257"/>
    <lineage>
        <taxon>Eukaryota</taxon>
        <taxon>Fungi</taxon>
        <taxon>Dikarya</taxon>
        <taxon>Ascomycota</taxon>
        <taxon>Pezizomycotina</taxon>
        <taxon>Dothideomycetes</taxon>
        <taxon>Dothideomycetes incertae sedis</taxon>
        <taxon>Patellariales</taxon>
        <taxon>Patellariaceae</taxon>
        <taxon>Patellaria</taxon>
    </lineage>
</organism>
<proteinExistence type="predicted"/>
<dbReference type="Proteomes" id="UP000799429">
    <property type="component" value="Unassembled WGS sequence"/>
</dbReference>
<reference evidence="2" key="1">
    <citation type="journal article" date="2020" name="Stud. Mycol.">
        <title>101 Dothideomycetes genomes: a test case for predicting lifestyles and emergence of pathogens.</title>
        <authorList>
            <person name="Haridas S."/>
            <person name="Albert R."/>
            <person name="Binder M."/>
            <person name="Bloem J."/>
            <person name="Labutti K."/>
            <person name="Salamov A."/>
            <person name="Andreopoulos B."/>
            <person name="Baker S."/>
            <person name="Barry K."/>
            <person name="Bills G."/>
            <person name="Bluhm B."/>
            <person name="Cannon C."/>
            <person name="Castanera R."/>
            <person name="Culley D."/>
            <person name="Daum C."/>
            <person name="Ezra D."/>
            <person name="Gonzalez J."/>
            <person name="Henrissat B."/>
            <person name="Kuo A."/>
            <person name="Liang C."/>
            <person name="Lipzen A."/>
            <person name="Lutzoni F."/>
            <person name="Magnuson J."/>
            <person name="Mondo S."/>
            <person name="Nolan M."/>
            <person name="Ohm R."/>
            <person name="Pangilinan J."/>
            <person name="Park H.-J."/>
            <person name="Ramirez L."/>
            <person name="Alfaro M."/>
            <person name="Sun H."/>
            <person name="Tritt A."/>
            <person name="Yoshinaga Y."/>
            <person name="Zwiers L.-H."/>
            <person name="Turgeon B."/>
            <person name="Goodwin S."/>
            <person name="Spatafora J."/>
            <person name="Crous P."/>
            <person name="Grigoriev I."/>
        </authorList>
    </citation>
    <scope>NUCLEOTIDE SEQUENCE</scope>
    <source>
        <strain evidence="2">CBS 101060</strain>
    </source>
</reference>
<feature type="compositionally biased region" description="Polar residues" evidence="1">
    <location>
        <begin position="59"/>
        <end position="69"/>
    </location>
</feature>
<keyword evidence="3" id="KW-1185">Reference proteome</keyword>
<evidence type="ECO:0000256" key="1">
    <source>
        <dbReference type="SAM" id="MobiDB-lite"/>
    </source>
</evidence>
<comment type="caution">
    <text evidence="2">The sequence shown here is derived from an EMBL/GenBank/DDBJ whole genome shotgun (WGS) entry which is preliminary data.</text>
</comment>
<accession>A0A9P4VTW4</accession>
<protein>
    <submittedName>
        <fullName evidence="2">Uncharacterized protein</fullName>
    </submittedName>
</protein>
<evidence type="ECO:0000313" key="3">
    <source>
        <dbReference type="Proteomes" id="UP000799429"/>
    </source>
</evidence>
<feature type="region of interest" description="Disordered" evidence="1">
    <location>
        <begin position="338"/>
        <end position="362"/>
    </location>
</feature>
<dbReference type="AlphaFoldDB" id="A0A9P4VTW4"/>